<dbReference type="Gene3D" id="3.30.750.24">
    <property type="entry name" value="STAS domain"/>
    <property type="match status" value="1"/>
</dbReference>
<proteinExistence type="predicted"/>
<keyword evidence="3" id="KW-1185">Reference proteome</keyword>
<dbReference type="SUPFAM" id="SSF52091">
    <property type="entry name" value="SpoIIaa-like"/>
    <property type="match status" value="1"/>
</dbReference>
<organism evidence="2 3">
    <name type="scientific">Sandaracinus amylolyticus</name>
    <dbReference type="NCBI Taxonomy" id="927083"/>
    <lineage>
        <taxon>Bacteria</taxon>
        <taxon>Pseudomonadati</taxon>
        <taxon>Myxococcota</taxon>
        <taxon>Polyangia</taxon>
        <taxon>Polyangiales</taxon>
        <taxon>Sandaracinaceae</taxon>
        <taxon>Sandaracinus</taxon>
    </lineage>
</organism>
<dbReference type="InterPro" id="IPR036513">
    <property type="entry name" value="STAS_dom_sf"/>
</dbReference>
<dbReference type="InterPro" id="IPR000014">
    <property type="entry name" value="PAS"/>
</dbReference>
<dbReference type="Pfam" id="PF01740">
    <property type="entry name" value="STAS"/>
    <property type="match status" value="1"/>
</dbReference>
<protein>
    <submittedName>
        <fullName evidence="2">RsbR, positive regulator of sigma-B</fullName>
    </submittedName>
</protein>
<sequence>MNAATNPDQQRIAELEAELARARDLLSALIEHSPDGILVFDGQGTRQQNPAARAMLEDDRSKVADWKQESQFFRPDRVTPMPIEETGGMRAMKGEYVDSELLWFVDARGRGFMLAGQARPLAGGGAIVIFRDVTERMELEADLAARNEALATRELENRELIERLRVALDELSTPVLEVREDVLVLPVIGIVDTQRSAQMSERLLDEIVRTRAKHVIVDLTGVELMDTGTADRFAKLARAVELLGSRCILSGLQPAVAQMLVELGGDFGGLETQRNLRHALDAVGRSERPERRAARR</sequence>
<dbReference type="OrthoDB" id="5511081at2"/>
<dbReference type="SUPFAM" id="SSF55785">
    <property type="entry name" value="PYP-like sensor domain (PAS domain)"/>
    <property type="match status" value="1"/>
</dbReference>
<dbReference type="KEGG" id="samy:DB32_003075"/>
<evidence type="ECO:0000313" key="3">
    <source>
        <dbReference type="Proteomes" id="UP000034883"/>
    </source>
</evidence>
<dbReference type="InterPro" id="IPR051932">
    <property type="entry name" value="Bact_StressResp_Reg"/>
</dbReference>
<dbReference type="InterPro" id="IPR002645">
    <property type="entry name" value="STAS_dom"/>
</dbReference>
<dbReference type="EMBL" id="CP011125">
    <property type="protein sequence ID" value="AKF05926.1"/>
    <property type="molecule type" value="Genomic_DNA"/>
</dbReference>
<accession>A0A0F6YJ84</accession>
<dbReference type="STRING" id="927083.DB32_003075"/>
<dbReference type="CDD" id="cd07041">
    <property type="entry name" value="STAS_RsbR_RsbS_like"/>
    <property type="match status" value="1"/>
</dbReference>
<dbReference type="AlphaFoldDB" id="A0A0F6YJ84"/>
<dbReference type="InterPro" id="IPR035965">
    <property type="entry name" value="PAS-like_dom_sf"/>
</dbReference>
<evidence type="ECO:0000259" key="1">
    <source>
        <dbReference type="PROSITE" id="PS50801"/>
    </source>
</evidence>
<dbReference type="Proteomes" id="UP000034883">
    <property type="component" value="Chromosome"/>
</dbReference>
<dbReference type="PANTHER" id="PTHR33745">
    <property type="entry name" value="RSBT ANTAGONIST PROTEIN RSBS-RELATED"/>
    <property type="match status" value="1"/>
</dbReference>
<name>A0A0F6YJ84_9BACT</name>
<feature type="domain" description="STAS" evidence="1">
    <location>
        <begin position="172"/>
        <end position="283"/>
    </location>
</feature>
<dbReference type="Gene3D" id="3.30.450.20">
    <property type="entry name" value="PAS domain"/>
    <property type="match status" value="1"/>
</dbReference>
<gene>
    <name evidence="2" type="ORF">DB32_003075</name>
</gene>
<dbReference type="Pfam" id="PF13188">
    <property type="entry name" value="PAS_8"/>
    <property type="match status" value="1"/>
</dbReference>
<evidence type="ECO:0000313" key="2">
    <source>
        <dbReference type="EMBL" id="AKF05926.1"/>
    </source>
</evidence>
<reference evidence="2 3" key="1">
    <citation type="submission" date="2015-03" db="EMBL/GenBank/DDBJ databases">
        <title>Genome assembly of Sandaracinus amylolyticus DSM 53668.</title>
        <authorList>
            <person name="Sharma G."/>
            <person name="Subramanian S."/>
        </authorList>
    </citation>
    <scope>NUCLEOTIDE SEQUENCE [LARGE SCALE GENOMIC DNA]</scope>
    <source>
        <strain evidence="2 3">DSM 53668</strain>
    </source>
</reference>
<dbReference type="PROSITE" id="PS50801">
    <property type="entry name" value="STAS"/>
    <property type="match status" value="1"/>
</dbReference>
<dbReference type="RefSeq" id="WP_053233145.1">
    <property type="nucleotide sequence ID" value="NZ_CP011125.1"/>
</dbReference>